<dbReference type="STRING" id="1821621.A8C75_20575"/>
<proteinExistence type="predicted"/>
<keyword evidence="1" id="KW-0812">Transmembrane</keyword>
<protein>
    <submittedName>
        <fullName evidence="2">Uncharacterized protein</fullName>
    </submittedName>
</protein>
<evidence type="ECO:0000256" key="1">
    <source>
        <dbReference type="SAM" id="Phobius"/>
    </source>
</evidence>
<dbReference type="KEGG" id="mars:A8C75_20575"/>
<reference evidence="3" key="1">
    <citation type="submission" date="2016-05" db="EMBL/GenBank/DDBJ databases">
        <authorList>
            <person name="Baek K."/>
            <person name="Yang S.-J."/>
        </authorList>
    </citation>
    <scope>NUCLEOTIDE SEQUENCE [LARGE SCALE GENOMIC DNA]</scope>
    <source>
        <strain evidence="3">ST58-10</strain>
    </source>
</reference>
<keyword evidence="1" id="KW-1133">Transmembrane helix</keyword>
<evidence type="ECO:0000313" key="2">
    <source>
        <dbReference type="EMBL" id="ANG64633.1"/>
    </source>
</evidence>
<dbReference type="OrthoDB" id="9098935at2"/>
<evidence type="ECO:0000313" key="3">
    <source>
        <dbReference type="Proteomes" id="UP000078070"/>
    </source>
</evidence>
<name>A0A1A9F4J6_9GAMM</name>
<accession>A0A1A9F4J6</accession>
<dbReference type="AlphaFoldDB" id="A0A1A9F4J6"/>
<keyword evidence="1" id="KW-0472">Membrane</keyword>
<organism evidence="2 3">
    <name type="scientific">Marinobacterium aestuarii</name>
    <dbReference type="NCBI Taxonomy" id="1821621"/>
    <lineage>
        <taxon>Bacteria</taxon>
        <taxon>Pseudomonadati</taxon>
        <taxon>Pseudomonadota</taxon>
        <taxon>Gammaproteobacteria</taxon>
        <taxon>Oceanospirillales</taxon>
        <taxon>Oceanospirillaceae</taxon>
        <taxon>Marinobacterium</taxon>
    </lineage>
</organism>
<gene>
    <name evidence="2" type="ORF">A8C75_20575</name>
</gene>
<sequence length="169" mass="18524">MKEIPDIIQQVAPTLGLALKGPFAAVAQRYIQDHLPPGSEGSEASPQERLLALLDDAKNLHRIKDLDQPFRLEMQKLGVDLHKQQGAGPDNPRAKAAINPQVLISVLFLIAYFSMLAAIFYVEISDEMNMQTGDNSLMDQLQILFGVLTAGVVQVLSYWFGGTRGKPAP</sequence>
<feature type="transmembrane region" description="Helical" evidence="1">
    <location>
        <begin position="102"/>
        <end position="122"/>
    </location>
</feature>
<dbReference type="RefSeq" id="WP_067386232.1">
    <property type="nucleotide sequence ID" value="NZ_CP015839.1"/>
</dbReference>
<reference evidence="2 3" key="2">
    <citation type="journal article" date="2018" name="Int. J. Syst. Evol. Microbiol.">
        <title>Marinobacterium aestuarii sp. nov., a benzene-degrading marine bacterium isolated from estuary sediment.</title>
        <authorList>
            <person name="Bae S.S."/>
            <person name="Jung J."/>
            <person name="Chung D."/>
            <person name="Baek K."/>
        </authorList>
    </citation>
    <scope>NUCLEOTIDE SEQUENCE [LARGE SCALE GENOMIC DNA]</scope>
    <source>
        <strain evidence="2 3">ST58-10</strain>
    </source>
</reference>
<keyword evidence="3" id="KW-1185">Reference proteome</keyword>
<dbReference type="Proteomes" id="UP000078070">
    <property type="component" value="Chromosome"/>
</dbReference>
<dbReference type="EMBL" id="CP015839">
    <property type="protein sequence ID" value="ANG64633.1"/>
    <property type="molecule type" value="Genomic_DNA"/>
</dbReference>
<feature type="transmembrane region" description="Helical" evidence="1">
    <location>
        <begin position="142"/>
        <end position="161"/>
    </location>
</feature>